<name>A0A1C5GIW9_MICEH</name>
<proteinExistence type="predicted"/>
<dbReference type="GeneID" id="95805776"/>
<gene>
    <name evidence="1" type="ORF">GA0070610_6125</name>
    <name evidence="2" type="ORF">GA0070610_6140</name>
</gene>
<evidence type="ECO:0000313" key="1">
    <source>
        <dbReference type="EMBL" id="SCG19736.1"/>
    </source>
</evidence>
<dbReference type="Proteomes" id="UP000198251">
    <property type="component" value="Chromosome I"/>
</dbReference>
<reference evidence="2 3" key="1">
    <citation type="submission" date="2016-06" db="EMBL/GenBank/DDBJ databases">
        <authorList>
            <person name="Kjaerup R.B."/>
            <person name="Dalgaard T.S."/>
            <person name="Juul-Madsen H.R."/>
        </authorList>
    </citation>
    <scope>NUCLEOTIDE SEQUENCE [LARGE SCALE GENOMIC DNA]</scope>
    <source>
        <strain evidence="2 3">DSM 43913</strain>
    </source>
</reference>
<evidence type="ECO:0000313" key="2">
    <source>
        <dbReference type="EMBL" id="SCG19751.1"/>
    </source>
</evidence>
<organism evidence="2 3">
    <name type="scientific">Micromonospora echinofusca</name>
    <dbReference type="NCBI Taxonomy" id="47858"/>
    <lineage>
        <taxon>Bacteria</taxon>
        <taxon>Bacillati</taxon>
        <taxon>Actinomycetota</taxon>
        <taxon>Actinomycetes</taxon>
        <taxon>Micromonosporales</taxon>
        <taxon>Micromonosporaceae</taxon>
        <taxon>Micromonospora</taxon>
    </lineage>
</organism>
<dbReference type="RefSeq" id="WP_089003156.1">
    <property type="nucleotide sequence ID" value="NZ_LT607733.1"/>
</dbReference>
<keyword evidence="3" id="KW-1185">Reference proteome</keyword>
<dbReference type="EMBL" id="LT607733">
    <property type="protein sequence ID" value="SCG19736.1"/>
    <property type="molecule type" value="Genomic_DNA"/>
</dbReference>
<protein>
    <submittedName>
        <fullName evidence="2">Uncharacterized protein</fullName>
    </submittedName>
</protein>
<evidence type="ECO:0000313" key="3">
    <source>
        <dbReference type="Proteomes" id="UP000198251"/>
    </source>
</evidence>
<dbReference type="AlphaFoldDB" id="A0A1C5GIW9"/>
<dbReference type="EMBL" id="LT607733">
    <property type="protein sequence ID" value="SCG19751.1"/>
    <property type="molecule type" value="Genomic_DNA"/>
</dbReference>
<accession>A0A1C5GIW9</accession>
<sequence length="89" mass="9782">MTIHLVDIEQTIHTCPANPDGHPYDIRRTLVDVIPGGPCRAPVTIRCGNTTTQIPCHRHEPATRQCGACRVIVTERTITTRTLTPEVSA</sequence>